<dbReference type="EMBL" id="SDHX01000001">
    <property type="protein sequence ID" value="RXK56366.1"/>
    <property type="molecule type" value="Genomic_DNA"/>
</dbReference>
<name>A0A4Q1CBR6_9BACT</name>
<dbReference type="GO" id="GO:0004423">
    <property type="term" value="F:iduronate-2-sulfatase activity"/>
    <property type="evidence" value="ECO:0007669"/>
    <property type="project" value="InterPro"/>
</dbReference>
<evidence type="ECO:0000313" key="10">
    <source>
        <dbReference type="Proteomes" id="UP000290218"/>
    </source>
</evidence>
<dbReference type="CDD" id="cd16030">
    <property type="entry name" value="iduronate-2-sulfatase"/>
    <property type="match status" value="1"/>
</dbReference>
<dbReference type="OrthoDB" id="9803751at2"/>
<dbReference type="Pfam" id="PF00884">
    <property type="entry name" value="Sulfatase"/>
    <property type="match status" value="1"/>
</dbReference>
<dbReference type="PANTHER" id="PTHR45953:SF1">
    <property type="entry name" value="IDURONATE 2-SULFATASE"/>
    <property type="match status" value="1"/>
</dbReference>
<dbReference type="InterPro" id="IPR035874">
    <property type="entry name" value="IDS"/>
</dbReference>
<evidence type="ECO:0000256" key="5">
    <source>
        <dbReference type="ARBA" id="ARBA00022801"/>
    </source>
</evidence>
<sequence length="465" mass="52370">MRLLALLILSFFPAAMALFAANRPPNVVIIMADDMNDYGFLGAHPDALTPRLDAFRREALTFPRTYCPAPACVPSRAAFFTGLNPHRTGAYLNGSDPWDKPGFDRYESMPELFRRRGYATWGGGKVFHAKITEARRSAAWTVDAGANGGFGPHVLPADQIDGQWWGATSWTGPDSDFPDVRTLTQAREFLARHEDGKPFFMFVGLWRPHTPFTAPKRFFDLYDPARLRLPPAGWRHGDLDDVPPEGQRLAGVWGQRWTTSGVDHPEAWRRILHGYLACTSFADWAIGEVLDGLRQRADYANTLVIVTTDNGYHLGEKDHFEKSTLWEASARTPLAVRLPGGRHAGQISPRVIGLIDVLPTLAQLCELPAPGHAYDGRTLAPLLEDPSSAWPYPAFTAHRDRSAAWRDERWRYIRYPDDTEELYDHTVDPHEWHNLAPSPVHHEVLQRFRTLWPETWAPSLGGRDG</sequence>
<evidence type="ECO:0000256" key="1">
    <source>
        <dbReference type="ARBA" id="ARBA00001913"/>
    </source>
</evidence>
<evidence type="ECO:0000256" key="3">
    <source>
        <dbReference type="ARBA" id="ARBA00022723"/>
    </source>
</evidence>
<evidence type="ECO:0000256" key="2">
    <source>
        <dbReference type="ARBA" id="ARBA00008779"/>
    </source>
</evidence>
<feature type="signal peptide" evidence="7">
    <location>
        <begin position="1"/>
        <end position="20"/>
    </location>
</feature>
<evidence type="ECO:0000256" key="4">
    <source>
        <dbReference type="ARBA" id="ARBA00022729"/>
    </source>
</evidence>
<reference evidence="9 10" key="1">
    <citation type="submission" date="2019-01" db="EMBL/GenBank/DDBJ databases">
        <title>Lacunisphaera sp. strain TWA-58.</title>
        <authorList>
            <person name="Chen W.-M."/>
        </authorList>
    </citation>
    <scope>NUCLEOTIDE SEQUENCE [LARGE SCALE GENOMIC DNA]</scope>
    <source>
        <strain evidence="9 10">TWA-58</strain>
    </source>
</reference>
<accession>A0A4Q1CBR6</accession>
<dbReference type="GO" id="GO:0005737">
    <property type="term" value="C:cytoplasm"/>
    <property type="evidence" value="ECO:0007669"/>
    <property type="project" value="TreeGrafter"/>
</dbReference>
<dbReference type="PANTHER" id="PTHR45953">
    <property type="entry name" value="IDURONATE 2-SULFATASE"/>
    <property type="match status" value="1"/>
</dbReference>
<organism evidence="9 10">
    <name type="scientific">Oleiharenicola lentus</name>
    <dbReference type="NCBI Taxonomy" id="2508720"/>
    <lineage>
        <taxon>Bacteria</taxon>
        <taxon>Pseudomonadati</taxon>
        <taxon>Verrucomicrobiota</taxon>
        <taxon>Opitutia</taxon>
        <taxon>Opitutales</taxon>
        <taxon>Opitutaceae</taxon>
        <taxon>Oleiharenicola</taxon>
    </lineage>
</organism>
<keyword evidence="10" id="KW-1185">Reference proteome</keyword>
<gene>
    <name evidence="9" type="ORF">ESB00_10995</name>
</gene>
<dbReference type="GO" id="GO:0046872">
    <property type="term" value="F:metal ion binding"/>
    <property type="evidence" value="ECO:0007669"/>
    <property type="project" value="UniProtKB-KW"/>
</dbReference>
<proteinExistence type="inferred from homology"/>
<evidence type="ECO:0000256" key="7">
    <source>
        <dbReference type="SAM" id="SignalP"/>
    </source>
</evidence>
<feature type="domain" description="Sulfatase N-terminal" evidence="8">
    <location>
        <begin position="25"/>
        <end position="364"/>
    </location>
</feature>
<keyword evidence="5" id="KW-0378">Hydrolase</keyword>
<keyword evidence="3" id="KW-0479">Metal-binding</keyword>
<evidence type="ECO:0000256" key="6">
    <source>
        <dbReference type="ARBA" id="ARBA00022837"/>
    </source>
</evidence>
<comment type="cofactor">
    <cofactor evidence="1">
        <name>Ca(2+)</name>
        <dbReference type="ChEBI" id="CHEBI:29108"/>
    </cofactor>
</comment>
<dbReference type="Gene3D" id="3.40.720.10">
    <property type="entry name" value="Alkaline Phosphatase, subunit A"/>
    <property type="match status" value="1"/>
</dbReference>
<keyword evidence="4 7" id="KW-0732">Signal</keyword>
<dbReference type="AlphaFoldDB" id="A0A4Q1CBR6"/>
<keyword evidence="6" id="KW-0106">Calcium</keyword>
<dbReference type="InterPro" id="IPR000917">
    <property type="entry name" value="Sulfatase_N"/>
</dbReference>
<dbReference type="InterPro" id="IPR017850">
    <property type="entry name" value="Alkaline_phosphatase_core_sf"/>
</dbReference>
<protein>
    <submittedName>
        <fullName evidence="9">Sulfatase</fullName>
    </submittedName>
</protein>
<comment type="caution">
    <text evidence="9">The sequence shown here is derived from an EMBL/GenBank/DDBJ whole genome shotgun (WGS) entry which is preliminary data.</text>
</comment>
<dbReference type="SUPFAM" id="SSF53649">
    <property type="entry name" value="Alkaline phosphatase-like"/>
    <property type="match status" value="1"/>
</dbReference>
<dbReference type="Proteomes" id="UP000290218">
    <property type="component" value="Unassembled WGS sequence"/>
</dbReference>
<feature type="chain" id="PRO_5021025561" evidence="7">
    <location>
        <begin position="21"/>
        <end position="465"/>
    </location>
</feature>
<evidence type="ECO:0000313" key="9">
    <source>
        <dbReference type="EMBL" id="RXK56366.1"/>
    </source>
</evidence>
<evidence type="ECO:0000259" key="8">
    <source>
        <dbReference type="Pfam" id="PF00884"/>
    </source>
</evidence>
<comment type="similarity">
    <text evidence="2">Belongs to the sulfatase family.</text>
</comment>